<dbReference type="GO" id="GO:0035861">
    <property type="term" value="C:site of double-strand break"/>
    <property type="evidence" value="ECO:0007669"/>
    <property type="project" value="TreeGrafter"/>
</dbReference>
<comment type="similarity">
    <text evidence="5">Belongs to the MRE11/RAD32 family.</text>
</comment>
<accession>A0A154NWK4</accession>
<comment type="subcellular location">
    <subcellularLocation>
        <location evidence="3">Chromosome</location>
    </subcellularLocation>
    <subcellularLocation>
        <location evidence="2">Nucleus</location>
    </subcellularLocation>
</comment>
<keyword evidence="8" id="KW-0255">Endonuclease</keyword>
<dbReference type="PROSITE" id="PS00054">
    <property type="entry name" value="RIBOSOMAL_S11"/>
    <property type="match status" value="1"/>
</dbReference>
<dbReference type="GO" id="GO:0006303">
    <property type="term" value="P:double-strand break repair via nonhomologous end joining"/>
    <property type="evidence" value="ECO:0007669"/>
    <property type="project" value="TreeGrafter"/>
</dbReference>
<keyword evidence="11" id="KW-0269">Exonuclease</keyword>
<evidence type="ECO:0000313" key="21">
    <source>
        <dbReference type="EMBL" id="KZC03973.1"/>
    </source>
</evidence>
<dbReference type="FunFam" id="3.60.21.10:FF:000011">
    <property type="entry name" value="Double-strand break repair protein"/>
    <property type="match status" value="1"/>
</dbReference>
<keyword evidence="12 18" id="KW-0689">Ribosomal protein</keyword>
<dbReference type="GO" id="GO:0030870">
    <property type="term" value="C:Mre11 complex"/>
    <property type="evidence" value="ECO:0007669"/>
    <property type="project" value="TreeGrafter"/>
</dbReference>
<dbReference type="Gene3D" id="3.30.110.110">
    <property type="entry name" value="Mre11, capping domain"/>
    <property type="match status" value="1"/>
</dbReference>
<feature type="compositionally biased region" description="Basic residues" evidence="19">
    <location>
        <begin position="781"/>
        <end position="790"/>
    </location>
</feature>
<dbReference type="OrthoDB" id="1677536at2759"/>
<keyword evidence="22" id="KW-1185">Reference proteome</keyword>
<evidence type="ECO:0000256" key="2">
    <source>
        <dbReference type="ARBA" id="ARBA00004123"/>
    </source>
</evidence>
<dbReference type="GO" id="GO:0000723">
    <property type="term" value="P:telomere maintenance"/>
    <property type="evidence" value="ECO:0007669"/>
    <property type="project" value="TreeGrafter"/>
</dbReference>
<dbReference type="GO" id="GO:0097552">
    <property type="term" value="P:mitochondrial double-strand break repair via homologous recombination"/>
    <property type="evidence" value="ECO:0007669"/>
    <property type="project" value="TreeGrafter"/>
</dbReference>
<organism evidence="21 22">
    <name type="scientific">Dufourea novaeangliae</name>
    <name type="common">Sweat bee</name>
    <dbReference type="NCBI Taxonomy" id="178035"/>
    <lineage>
        <taxon>Eukaryota</taxon>
        <taxon>Metazoa</taxon>
        <taxon>Ecdysozoa</taxon>
        <taxon>Arthropoda</taxon>
        <taxon>Hexapoda</taxon>
        <taxon>Insecta</taxon>
        <taxon>Pterygota</taxon>
        <taxon>Neoptera</taxon>
        <taxon>Endopterygota</taxon>
        <taxon>Hymenoptera</taxon>
        <taxon>Apocrita</taxon>
        <taxon>Aculeata</taxon>
        <taxon>Apoidea</taxon>
        <taxon>Anthophila</taxon>
        <taxon>Halictidae</taxon>
        <taxon>Rophitinae</taxon>
        <taxon>Dufourea</taxon>
    </lineage>
</organism>
<dbReference type="GO" id="GO:1990904">
    <property type="term" value="C:ribonucleoprotein complex"/>
    <property type="evidence" value="ECO:0007669"/>
    <property type="project" value="UniProtKB-KW"/>
</dbReference>
<keyword evidence="7" id="KW-0540">Nuclease</keyword>
<keyword evidence="10" id="KW-0378">Hydrolase</keyword>
<dbReference type="PANTHER" id="PTHR10139">
    <property type="entry name" value="DOUBLE-STRAND BREAK REPAIR PROTEIN MRE11"/>
    <property type="match status" value="1"/>
</dbReference>
<dbReference type="InterPro" id="IPR036967">
    <property type="entry name" value="Ribosomal_uS11_sf"/>
</dbReference>
<dbReference type="GO" id="GO:0000014">
    <property type="term" value="F:single-stranded DNA endodeoxyribonuclease activity"/>
    <property type="evidence" value="ECO:0007669"/>
    <property type="project" value="TreeGrafter"/>
</dbReference>
<dbReference type="AlphaFoldDB" id="A0A154NWK4"/>
<dbReference type="GO" id="GO:0000724">
    <property type="term" value="P:double-strand break repair via homologous recombination"/>
    <property type="evidence" value="ECO:0007669"/>
    <property type="project" value="TreeGrafter"/>
</dbReference>
<dbReference type="HAMAP" id="MF_01310">
    <property type="entry name" value="Ribosomal_uS11"/>
    <property type="match status" value="1"/>
</dbReference>
<evidence type="ECO:0000256" key="5">
    <source>
        <dbReference type="ARBA" id="ARBA00009028"/>
    </source>
</evidence>
<dbReference type="InterPro" id="IPR018102">
    <property type="entry name" value="Ribosomal_uS11_CS"/>
</dbReference>
<dbReference type="STRING" id="178035.A0A154NWK4"/>
<dbReference type="Gene3D" id="3.60.21.10">
    <property type="match status" value="1"/>
</dbReference>
<dbReference type="GO" id="GO:0031573">
    <property type="term" value="P:mitotic intra-S DNA damage checkpoint signaling"/>
    <property type="evidence" value="ECO:0007669"/>
    <property type="project" value="TreeGrafter"/>
</dbReference>
<dbReference type="SMART" id="SM01347">
    <property type="entry name" value="Mre11_DNA_bind"/>
    <property type="match status" value="1"/>
</dbReference>
<feature type="region of interest" description="Disordered" evidence="19">
    <location>
        <begin position="769"/>
        <end position="790"/>
    </location>
</feature>
<evidence type="ECO:0000256" key="18">
    <source>
        <dbReference type="RuleBase" id="RU003629"/>
    </source>
</evidence>
<evidence type="ECO:0000256" key="17">
    <source>
        <dbReference type="ARBA" id="ARBA00023274"/>
    </source>
</evidence>
<evidence type="ECO:0000256" key="13">
    <source>
        <dbReference type="ARBA" id="ARBA00023204"/>
    </source>
</evidence>
<sequence>MSAEQGSNGNLNPDDTFKILIATDIHLGFSYNKRRGQELDDSFVTFEEILQYGKEHEVDFILLGGDLFHETKPSQIAVIKCMELLRKYCLGSREIKVQFLSDPEVVFKHCTYKNVNYEDPNFNVSMPIFSIHGNHDDPSFGAVGSMDLLSVSGLVNYFGKWTDLTQVTIPPLVMKKGETHVALYGLSYINDQRLSRLIRDYKVDMLRPKEIPNCFNIFVLHQNRVQRKQYAYVPQHKLPNFLDLIIWGHEHECRITPEFISEGEYFISQPGSSIATSLCSGEAKLKHIGLLSINGMKFKMKKLRLQTVRPFAFDNLVLKDEDIPKNYTQPLSESVYNFVDNHIENVLIPNAAKQLSGHPMQPIQPLIRLRIFYSEEDEMFDVIKMAQKYCEEVANPMDMIIFRKATSYDKKSRSSLDNINDDLEDIARALCYNDEEADWNTTVQGEVKKHFTSEQNKDKLTVLTVNGLNEALNRFIDRGDNDAFENLVCHQMKKTVTYLETCDIDADGDITAQIKSFRDKRTAKAQEEEGEVCRLRGSLQNSYTNENRTTRTAICDLFKDIESHNSSEDKTNKVPATRGKGRGTGTGTRDKGSPGGRGSAKTSNKDSLHVTTTRPSRVTKPTKKQDQTTLQTVMVTSLKMPPKRGKVQKEEVQVSLGPQLREGEVVFGVAHIFASFNDTFVHVTDLSGRETIARVTGGMKVKADRDEASPYAAMLAAQDVAEKCKSLGITALHIKLRATGGNKTKTPGPGAQSALRALARSSMKIGRIEDVTPIPSDSTRRKGGRRGRRL</sequence>
<dbReference type="InterPro" id="IPR029052">
    <property type="entry name" value="Metallo-depent_PP-like"/>
</dbReference>
<dbReference type="Pfam" id="PF00149">
    <property type="entry name" value="Metallophos"/>
    <property type="match status" value="1"/>
</dbReference>
<evidence type="ECO:0000256" key="4">
    <source>
        <dbReference type="ARBA" id="ARBA00006194"/>
    </source>
</evidence>
<dbReference type="GO" id="GO:0003735">
    <property type="term" value="F:structural constituent of ribosome"/>
    <property type="evidence" value="ECO:0007669"/>
    <property type="project" value="InterPro"/>
</dbReference>
<dbReference type="Proteomes" id="UP000076502">
    <property type="component" value="Unassembled WGS sequence"/>
</dbReference>
<keyword evidence="15" id="KW-0539">Nucleus</keyword>
<dbReference type="Pfam" id="PF00411">
    <property type="entry name" value="Ribosomal_S11"/>
    <property type="match status" value="1"/>
</dbReference>
<dbReference type="Gene3D" id="3.30.420.80">
    <property type="entry name" value="Ribosomal protein S11"/>
    <property type="match status" value="1"/>
</dbReference>
<dbReference type="GO" id="GO:0002181">
    <property type="term" value="P:cytoplasmic translation"/>
    <property type="evidence" value="ECO:0007669"/>
    <property type="project" value="UniProtKB-ARBA"/>
</dbReference>
<dbReference type="InterPro" id="IPR004843">
    <property type="entry name" value="Calcineurin-like_PHP"/>
</dbReference>
<evidence type="ECO:0000256" key="14">
    <source>
        <dbReference type="ARBA" id="ARBA00023211"/>
    </source>
</evidence>
<dbReference type="Pfam" id="PF04152">
    <property type="entry name" value="Mre11_DNA_bind"/>
    <property type="match status" value="1"/>
</dbReference>
<evidence type="ECO:0000256" key="1">
    <source>
        <dbReference type="ARBA" id="ARBA00001936"/>
    </source>
</evidence>
<dbReference type="GO" id="GO:0007095">
    <property type="term" value="P:mitotic G2 DNA damage checkpoint signaling"/>
    <property type="evidence" value="ECO:0007669"/>
    <property type="project" value="TreeGrafter"/>
</dbReference>
<comment type="cofactor">
    <cofactor evidence="1">
        <name>Mn(2+)</name>
        <dbReference type="ChEBI" id="CHEBI:29035"/>
    </cofactor>
</comment>
<dbReference type="InterPro" id="IPR038487">
    <property type="entry name" value="Mre11_capping_dom"/>
</dbReference>
<dbReference type="GO" id="GO:0030145">
    <property type="term" value="F:manganese ion binding"/>
    <property type="evidence" value="ECO:0007669"/>
    <property type="project" value="InterPro"/>
</dbReference>
<comment type="similarity">
    <text evidence="4 18">Belongs to the universal ribosomal protein uS11 family.</text>
</comment>
<proteinExistence type="inferred from homology"/>
<dbReference type="GO" id="GO:0004527">
    <property type="term" value="F:exonuclease activity"/>
    <property type="evidence" value="ECO:0007669"/>
    <property type="project" value="UniProtKB-KW"/>
</dbReference>
<dbReference type="GO" id="GO:0022626">
    <property type="term" value="C:cytosolic ribosome"/>
    <property type="evidence" value="ECO:0007669"/>
    <property type="project" value="UniProtKB-ARBA"/>
</dbReference>
<dbReference type="PANTHER" id="PTHR10139:SF1">
    <property type="entry name" value="DOUBLE-STRAND BREAK REPAIR PROTEIN MRE11"/>
    <property type="match status" value="1"/>
</dbReference>
<name>A0A154NWK4_DUFNO</name>
<evidence type="ECO:0000256" key="8">
    <source>
        <dbReference type="ARBA" id="ARBA00022759"/>
    </source>
</evidence>
<feature type="region of interest" description="Disordered" evidence="19">
    <location>
        <begin position="565"/>
        <end position="628"/>
    </location>
</feature>
<evidence type="ECO:0000259" key="20">
    <source>
        <dbReference type="SMART" id="SM01347"/>
    </source>
</evidence>
<gene>
    <name evidence="21" type="ORF">WN55_01233</name>
</gene>
<dbReference type="SUPFAM" id="SSF53137">
    <property type="entry name" value="Translational machinery components"/>
    <property type="match status" value="1"/>
</dbReference>
<dbReference type="GO" id="GO:0042138">
    <property type="term" value="P:meiotic DNA double-strand break formation"/>
    <property type="evidence" value="ECO:0007669"/>
    <property type="project" value="TreeGrafter"/>
</dbReference>
<dbReference type="InterPro" id="IPR007281">
    <property type="entry name" value="Mre11_DNA-bd"/>
</dbReference>
<dbReference type="SUPFAM" id="SSF56300">
    <property type="entry name" value="Metallo-dependent phosphatases"/>
    <property type="match status" value="1"/>
</dbReference>
<evidence type="ECO:0000256" key="11">
    <source>
        <dbReference type="ARBA" id="ARBA00022839"/>
    </source>
</evidence>
<dbReference type="CDD" id="cd00840">
    <property type="entry name" value="MPP_Mre11_N"/>
    <property type="match status" value="1"/>
</dbReference>
<evidence type="ECO:0000256" key="12">
    <source>
        <dbReference type="ARBA" id="ARBA00022980"/>
    </source>
</evidence>
<dbReference type="FunFam" id="3.30.420.80:FF:000002">
    <property type="entry name" value="40S ribosomal protein S14"/>
    <property type="match status" value="1"/>
</dbReference>
<keyword evidence="16" id="KW-0469">Meiosis</keyword>
<evidence type="ECO:0000256" key="6">
    <source>
        <dbReference type="ARBA" id="ARBA00022454"/>
    </source>
</evidence>
<evidence type="ECO:0000256" key="9">
    <source>
        <dbReference type="ARBA" id="ARBA00022763"/>
    </source>
</evidence>
<evidence type="ECO:0000313" key="22">
    <source>
        <dbReference type="Proteomes" id="UP000076502"/>
    </source>
</evidence>
<dbReference type="InterPro" id="IPR041796">
    <property type="entry name" value="Mre11_N"/>
</dbReference>
<reference evidence="21 22" key="1">
    <citation type="submission" date="2015-07" db="EMBL/GenBank/DDBJ databases">
        <title>The genome of Dufourea novaeangliae.</title>
        <authorList>
            <person name="Pan H."/>
            <person name="Kapheim K."/>
        </authorList>
    </citation>
    <scope>NUCLEOTIDE SEQUENCE [LARGE SCALE GENOMIC DNA]</scope>
    <source>
        <strain evidence="21">0120121106</strain>
        <tissue evidence="21">Whole body</tissue>
    </source>
</reference>
<dbReference type="EMBL" id="KQ434773">
    <property type="protein sequence ID" value="KZC03973.1"/>
    <property type="molecule type" value="Genomic_DNA"/>
</dbReference>
<evidence type="ECO:0000256" key="7">
    <source>
        <dbReference type="ARBA" id="ARBA00022722"/>
    </source>
</evidence>
<evidence type="ECO:0000256" key="19">
    <source>
        <dbReference type="SAM" id="MobiDB-lite"/>
    </source>
</evidence>
<dbReference type="NCBIfam" id="NF007176">
    <property type="entry name" value="PRK09607.1"/>
    <property type="match status" value="1"/>
</dbReference>
<keyword evidence="14" id="KW-0464">Manganese</keyword>
<keyword evidence="13" id="KW-0234">DNA repair</keyword>
<dbReference type="InterPro" id="IPR001971">
    <property type="entry name" value="Ribosomal_uS11"/>
</dbReference>
<feature type="domain" description="Mre11 DNA-binding" evidence="20">
    <location>
        <begin position="298"/>
        <end position="475"/>
    </location>
</feature>
<evidence type="ECO:0000256" key="16">
    <source>
        <dbReference type="ARBA" id="ARBA00023254"/>
    </source>
</evidence>
<evidence type="ECO:0000256" key="10">
    <source>
        <dbReference type="ARBA" id="ARBA00022801"/>
    </source>
</evidence>
<protein>
    <submittedName>
        <fullName evidence="21">Double-strand break repair protein MRE11A</fullName>
    </submittedName>
</protein>
<keyword evidence="17 18" id="KW-0687">Ribonucleoprotein</keyword>
<evidence type="ECO:0000256" key="15">
    <source>
        <dbReference type="ARBA" id="ARBA00023242"/>
    </source>
</evidence>
<keyword evidence="9" id="KW-0227">DNA damage</keyword>
<keyword evidence="6" id="KW-0158">Chromosome</keyword>
<evidence type="ECO:0000256" key="3">
    <source>
        <dbReference type="ARBA" id="ARBA00004286"/>
    </source>
</evidence>